<proteinExistence type="predicted"/>
<comment type="caution">
    <text evidence="2">The sequence shown here is derived from an EMBL/GenBank/DDBJ whole genome shotgun (WGS) entry which is preliminary data.</text>
</comment>
<gene>
    <name evidence="2" type="ORF">MKW94_000428</name>
</gene>
<keyword evidence="3" id="KW-1185">Reference proteome</keyword>
<feature type="non-terminal residue" evidence="2">
    <location>
        <position position="1"/>
    </location>
</feature>
<organism evidence="2 3">
    <name type="scientific">Papaver nudicaule</name>
    <name type="common">Iceland poppy</name>
    <dbReference type="NCBI Taxonomy" id="74823"/>
    <lineage>
        <taxon>Eukaryota</taxon>
        <taxon>Viridiplantae</taxon>
        <taxon>Streptophyta</taxon>
        <taxon>Embryophyta</taxon>
        <taxon>Tracheophyta</taxon>
        <taxon>Spermatophyta</taxon>
        <taxon>Magnoliopsida</taxon>
        <taxon>Ranunculales</taxon>
        <taxon>Papaveraceae</taxon>
        <taxon>Papaveroideae</taxon>
        <taxon>Papaver</taxon>
    </lineage>
</organism>
<accession>A0AA41SAP3</accession>
<reference evidence="2" key="1">
    <citation type="submission" date="2022-03" db="EMBL/GenBank/DDBJ databases">
        <title>A functionally conserved STORR gene fusion in Papaver species that diverged 16.8 million years ago.</title>
        <authorList>
            <person name="Catania T."/>
        </authorList>
    </citation>
    <scope>NUCLEOTIDE SEQUENCE</scope>
    <source>
        <strain evidence="2">S-191538</strain>
    </source>
</reference>
<evidence type="ECO:0000313" key="2">
    <source>
        <dbReference type="EMBL" id="MCL7031230.1"/>
    </source>
</evidence>
<protein>
    <submittedName>
        <fullName evidence="2">Uncharacterized protein</fullName>
    </submittedName>
</protein>
<sequence length="70" mass="7907">IQVDMNSKYVQPVELDNSHSSEITENDEENPPESSEDTKKEASSKTSHKSIFMSYFGRGDIRLNNSVQSN</sequence>
<feature type="compositionally biased region" description="Acidic residues" evidence="1">
    <location>
        <begin position="24"/>
        <end position="35"/>
    </location>
</feature>
<evidence type="ECO:0000256" key="1">
    <source>
        <dbReference type="SAM" id="MobiDB-lite"/>
    </source>
</evidence>
<evidence type="ECO:0000313" key="3">
    <source>
        <dbReference type="Proteomes" id="UP001177140"/>
    </source>
</evidence>
<dbReference type="AlphaFoldDB" id="A0AA41SAP3"/>
<dbReference type="Proteomes" id="UP001177140">
    <property type="component" value="Unassembled WGS sequence"/>
</dbReference>
<dbReference type="EMBL" id="JAJJMA010110125">
    <property type="protein sequence ID" value="MCL7031230.1"/>
    <property type="molecule type" value="Genomic_DNA"/>
</dbReference>
<name>A0AA41SAP3_PAPNU</name>
<feature type="region of interest" description="Disordered" evidence="1">
    <location>
        <begin position="1"/>
        <end position="51"/>
    </location>
</feature>